<evidence type="ECO:0000313" key="3">
    <source>
        <dbReference type="Proteomes" id="UP000000814"/>
    </source>
</evidence>
<evidence type="ECO:0000256" key="1">
    <source>
        <dbReference type="SAM" id="Phobius"/>
    </source>
</evidence>
<proteinExistence type="predicted"/>
<dbReference type="AlphaFoldDB" id="Q97H43"/>
<feature type="transmembrane region" description="Helical" evidence="1">
    <location>
        <begin position="130"/>
        <end position="153"/>
    </location>
</feature>
<dbReference type="OrthoDB" id="1931716at2"/>
<dbReference type="Proteomes" id="UP000000814">
    <property type="component" value="Chromosome"/>
</dbReference>
<reference evidence="2 3" key="1">
    <citation type="journal article" date="2001" name="J. Bacteriol.">
        <title>Genome sequence and comparative analysis of the solvent-producing bacterium Clostridium acetobutylicum.</title>
        <authorList>
            <person name="Nolling J."/>
            <person name="Breton G."/>
            <person name="Omelchenko M.V."/>
            <person name="Makarova K.S."/>
            <person name="Zeng Q."/>
            <person name="Gibson R."/>
            <person name="Lee H.M."/>
            <person name="Dubois J."/>
            <person name="Qiu D."/>
            <person name="Hitti J."/>
            <person name="Wolf Y.I."/>
            <person name="Tatusov R.L."/>
            <person name="Sabathe F."/>
            <person name="Doucette-Stamm L."/>
            <person name="Soucaille P."/>
            <person name="Daly M.J."/>
            <person name="Bennett G.N."/>
            <person name="Koonin E.V."/>
            <person name="Smith D.R."/>
        </authorList>
    </citation>
    <scope>NUCLEOTIDE SEQUENCE [LARGE SCALE GENOMIC DNA]</scope>
    <source>
        <strain evidence="3">ATCC 824 / DSM 792 / JCM 1419 / LMG 5710 / VKM B-1787</strain>
    </source>
</reference>
<dbReference type="SUPFAM" id="SSF53756">
    <property type="entry name" value="UDP-Glycosyltransferase/glycogen phosphorylase"/>
    <property type="match status" value="1"/>
</dbReference>
<dbReference type="EMBL" id="AE001437">
    <property type="protein sequence ID" value="AAK80128.1"/>
    <property type="molecule type" value="Genomic_DNA"/>
</dbReference>
<protein>
    <submittedName>
        <fullName evidence="2">Predicted membrane protein</fullName>
    </submittedName>
</protein>
<evidence type="ECO:0000313" key="2">
    <source>
        <dbReference type="EMBL" id="AAK80128.1"/>
    </source>
</evidence>
<accession>Q97H43</accession>
<dbReference type="PATRIC" id="fig|272562.8.peg.2372"/>
<dbReference type="HOGENOM" id="CLU_1624770_0_0_9"/>
<keyword evidence="3" id="KW-1185">Reference proteome</keyword>
<dbReference type="Gene3D" id="3.40.50.2000">
    <property type="entry name" value="Glycogen Phosphorylase B"/>
    <property type="match status" value="1"/>
</dbReference>
<keyword evidence="1" id="KW-1133">Transmembrane helix</keyword>
<dbReference type="STRING" id="272562.CA_C2170"/>
<dbReference type="GeneID" id="44998650"/>
<name>Q97H43_CLOAB</name>
<dbReference type="RefSeq" id="WP_010965469.1">
    <property type="nucleotide sequence ID" value="NC_003030.1"/>
</dbReference>
<dbReference type="PIR" id="E97167">
    <property type="entry name" value="E97167"/>
</dbReference>
<dbReference type="eggNOG" id="COG0859">
    <property type="taxonomic scope" value="Bacteria"/>
</dbReference>
<gene>
    <name evidence="2" type="ordered locus">CA_C2170</name>
</gene>
<keyword evidence="1" id="KW-0472">Membrane</keyword>
<sequence length="161" mass="18707">MKKLLIVRSASFQQLDLNLKAIEKKYKDYEIDILTHEHGVKLAEKYNNIHNIYVYPYKESFKKGNKVKEIENIKFDVVIVPVTNISGAGFFNVFKYALSINSDKIIMCNVISEFKDRDRLSIYIMELSSFVFKILSGFFTCLFGIVSVPFLIFKLRAAKKK</sequence>
<organism evidence="2 3">
    <name type="scientific">Clostridium acetobutylicum (strain ATCC 824 / DSM 792 / JCM 1419 / IAM 19013 / LMG 5710 / NBRC 13948 / NRRL B-527 / VKM B-1787 / 2291 / W)</name>
    <dbReference type="NCBI Taxonomy" id="272562"/>
    <lineage>
        <taxon>Bacteria</taxon>
        <taxon>Bacillati</taxon>
        <taxon>Bacillota</taxon>
        <taxon>Clostridia</taxon>
        <taxon>Eubacteriales</taxon>
        <taxon>Clostridiaceae</taxon>
        <taxon>Clostridium</taxon>
    </lineage>
</organism>
<keyword evidence="1" id="KW-0812">Transmembrane</keyword>
<dbReference type="KEGG" id="cac:CA_C2170"/>